<dbReference type="InterPro" id="IPR012340">
    <property type="entry name" value="NA-bd_OB-fold"/>
</dbReference>
<dbReference type="GO" id="GO:0043138">
    <property type="term" value="F:3'-5' DNA helicase activity"/>
    <property type="evidence" value="ECO:0007669"/>
    <property type="project" value="TreeGrafter"/>
</dbReference>
<dbReference type="Gene3D" id="2.40.50.140">
    <property type="entry name" value="Nucleic acid-binding proteins"/>
    <property type="match status" value="1"/>
</dbReference>
<comment type="subcellular location">
    <subcellularLocation>
        <location evidence="1">Nucleus</location>
    </subcellularLocation>
</comment>
<dbReference type="PROSITE" id="PS50181">
    <property type="entry name" value="FBOX"/>
    <property type="match status" value="1"/>
</dbReference>
<dbReference type="SUPFAM" id="SSF50249">
    <property type="entry name" value="Nucleic acid-binding proteins"/>
    <property type="match status" value="1"/>
</dbReference>
<protein>
    <recommendedName>
        <fullName evidence="3">DNA helicase</fullName>
        <ecNumber evidence="3">3.6.4.12</ecNumber>
    </recommendedName>
</protein>
<keyword evidence="11" id="KW-0131">Cell cycle</keyword>
<dbReference type="InterPro" id="IPR027417">
    <property type="entry name" value="P-loop_NTPase"/>
</dbReference>
<evidence type="ECO:0000313" key="18">
    <source>
        <dbReference type="Proteomes" id="UP000887575"/>
    </source>
</evidence>
<keyword evidence="6" id="KW-0378">Hydrolase</keyword>
<dbReference type="GO" id="GO:0003688">
    <property type="term" value="F:DNA replication origin binding"/>
    <property type="evidence" value="ECO:0007669"/>
    <property type="project" value="InterPro"/>
</dbReference>
<reference evidence="19" key="1">
    <citation type="submission" date="2024-02" db="UniProtKB">
        <authorList>
            <consortium name="WormBaseParasite"/>
        </authorList>
    </citation>
    <scope>IDENTIFICATION</scope>
</reference>
<dbReference type="GO" id="GO:0042555">
    <property type="term" value="C:MCM complex"/>
    <property type="evidence" value="ECO:0007669"/>
    <property type="project" value="InterPro"/>
</dbReference>
<dbReference type="SMART" id="SM00350">
    <property type="entry name" value="MCM"/>
    <property type="match status" value="1"/>
</dbReference>
<dbReference type="PROSITE" id="PS50051">
    <property type="entry name" value="MCM_2"/>
    <property type="match status" value="1"/>
</dbReference>
<dbReference type="Pfam" id="PF00493">
    <property type="entry name" value="MCM"/>
    <property type="match status" value="1"/>
</dbReference>
<dbReference type="InterPro" id="IPR001208">
    <property type="entry name" value="MCM_dom"/>
</dbReference>
<organism evidence="18 19">
    <name type="scientific">Mesorhabditis belari</name>
    <dbReference type="NCBI Taxonomy" id="2138241"/>
    <lineage>
        <taxon>Eukaryota</taxon>
        <taxon>Metazoa</taxon>
        <taxon>Ecdysozoa</taxon>
        <taxon>Nematoda</taxon>
        <taxon>Chromadorea</taxon>
        <taxon>Rhabditida</taxon>
        <taxon>Rhabditina</taxon>
        <taxon>Rhabditomorpha</taxon>
        <taxon>Rhabditoidea</taxon>
        <taxon>Rhabditidae</taxon>
        <taxon>Mesorhabditinae</taxon>
        <taxon>Mesorhabditis</taxon>
    </lineage>
</organism>
<evidence type="ECO:0000256" key="8">
    <source>
        <dbReference type="ARBA" id="ARBA00022840"/>
    </source>
</evidence>
<evidence type="ECO:0000256" key="15">
    <source>
        <dbReference type="SAM" id="Phobius"/>
    </source>
</evidence>
<evidence type="ECO:0000256" key="4">
    <source>
        <dbReference type="ARBA" id="ARBA00022705"/>
    </source>
</evidence>
<comment type="similarity">
    <text evidence="2 13">Belongs to the MCM family.</text>
</comment>
<keyword evidence="9 13" id="KW-0238">DNA-binding</keyword>
<feature type="region of interest" description="Disordered" evidence="14">
    <location>
        <begin position="921"/>
        <end position="955"/>
    </location>
</feature>
<evidence type="ECO:0000256" key="5">
    <source>
        <dbReference type="ARBA" id="ARBA00022741"/>
    </source>
</evidence>
<dbReference type="WBParaSite" id="MBELARI_LOCUS1227.1">
    <property type="protein sequence ID" value="MBELARI_LOCUS1227.1"/>
    <property type="gene ID" value="MBELARI_LOCUS1227"/>
</dbReference>
<dbReference type="GO" id="GO:0016787">
    <property type="term" value="F:hydrolase activity"/>
    <property type="evidence" value="ECO:0007669"/>
    <property type="project" value="UniProtKB-KW"/>
</dbReference>
<dbReference type="Proteomes" id="UP000887575">
    <property type="component" value="Unassembled WGS sequence"/>
</dbReference>
<keyword evidence="18" id="KW-1185">Reference proteome</keyword>
<sequence length="1667" mass="187948">MAPVTRANIKGSRSATTQMHLPKFFAIRKRGAGNKGSTDSPKKCKVATENQTKAWAPIQAKKVLGILSELPPILYPDFFEHLSADELFKLSMLSMDLYGLVTDFIFSGAFLVKLLREIEDLSAPEVYQRDQRNVAYNYGRLLKMATVLKTSEERIKFLVKLMEAGLEESNMSAWGMILTTYSDYWEFTECSRLLDAVLDIHDGTLRKLVAEVMVSSDGKQPELEMQVRLAIRGLFLDMQYSDQAASAFWLAAVLNKLTTPEYRPKFFMLLFLDPVEANGKKTLDWRRMVTEVITSYYHSMRFISPLSKALTRLLSTAEHLTRPCRALAYTRSMMFNLVEEITTYPEPWSLDTYTALHVHEPSLISLSIEMRMQQQLYAESGNILSQVKNMAVEWSLPIEKVVEEPILKLFTWLSSTTLRKTLLVEFVKANANHYAECLNAGLYQNVQRELSTINVSSIDTRELAPTAFGRFGFAIRGINIRGVPQVSPAVVLHIGRVIYQLNLRDDKAHKVYNRIRDPINSIRDQLLKRFVISIRLPEKQPFEISVNDYGAYADEAYTIKLAYGQNGQVLIVLQPLPKKVDYYFRVTMVQSEEFSGYFAITQPQQIANGGYKCLSTIVLKHGRMMMDVHTVDDFSSFPSKFHVDEDKLRTLKEELNILTPTQPSFVPSSNQSIVLSSYHRGVRLVRDEFQERESLDVLSDTFMDRPTSDTYGASKEGSRLDVSSYVQDTLLGVTSLTQHLSSGSEGIDHDEMEFPRKRDSPQSMRHRKKFYGDDTMQGPFSTTAVADTVRRRLPASPLLTTAELPLPHKRVRTLGRTKIEHSKTTKKTPIKDEKLNVDDPYTFKDDEEDTIKLASTRAKASTTLHQRSMPSPMDPLSEIPQPHQRTGGLRAKSKIKFMAEKLTKSPNQQTKKQALELVHNREAERHTSKKVEGQKGLENDGEARRGKWLRKGEEKKSSVTTRVVEIMTPAKLGEDDSTLSFEKTFAESEPQPSHTESVAISSIITDQFDLVQPLGGELLPHSKFLRIRSSQGSTAQSSLSSNVKFSKSKNKLQLLTNAKRKNEEEKDNVVDEGLFYQERFFSNDGVPDYGQETVAEFKHISDVFRRFIREFSIGGFQMIYREQLKKNYNLCKYQLDISLNHLRVFDEDAEKKLRTYPMKFMPALEEAAKIVADEVTKPRPEGQEQVQDIQVTLGLEEYSTTIRKVKSTQVSQIIKISGIIVASSQVRAKATKLTLQCRQCHHTIADIKIKSGFDGYALPRQCGAPQTGQMQRCPMDPYVILPDKCICVDYQTLKLQENPEDIPHGEMPRHLPLYVDRYLTDKVSPGCRVTILGVYSIRKTSMQKKNAEKSMSGIRVPYMKVLGIKVETNGAGRAESTEFTPEQERAFHDISKRADVYDLISKSIAPSIYGSADIKKSIACLLFGGSRKRMPDGITRRGDINLLLLGDPGTAKSQLLKFVEKVSPIGVYTSGKGSSAAGLTASIVRDPNTRGFIMEGGAMVLADGGVVCIDEVGNEAMSGAIESRIEVGPCGCMQWHKNNSQQEQLQWLADVVGGDNKKLRLADEILKGSHQLLADIMNNAFILSSKPFRKDEPTEKKVGAFSLEEAIAKQNEFDQRIVNVLKKQEPGCFQSLLVGFLVIVIVFFASLASVPVDSTDPNALYDRHHYI</sequence>
<evidence type="ECO:0000313" key="19">
    <source>
        <dbReference type="WBParaSite" id="MBELARI_LOCUS1227.1"/>
    </source>
</evidence>
<dbReference type="GO" id="GO:0000727">
    <property type="term" value="P:double-strand break repair via break-induced replication"/>
    <property type="evidence" value="ECO:0007669"/>
    <property type="project" value="TreeGrafter"/>
</dbReference>
<dbReference type="GO" id="GO:0005524">
    <property type="term" value="F:ATP binding"/>
    <property type="evidence" value="ECO:0007669"/>
    <property type="project" value="UniProtKB-KW"/>
</dbReference>
<dbReference type="Gene3D" id="3.30.1640.10">
    <property type="entry name" value="mini-chromosome maintenance (MCM) complex, chain A, domain 1"/>
    <property type="match status" value="1"/>
</dbReference>
<keyword evidence="15" id="KW-1133">Transmembrane helix</keyword>
<evidence type="ECO:0000256" key="7">
    <source>
        <dbReference type="ARBA" id="ARBA00022806"/>
    </source>
</evidence>
<dbReference type="GO" id="GO:0006270">
    <property type="term" value="P:DNA replication initiation"/>
    <property type="evidence" value="ECO:0007669"/>
    <property type="project" value="InterPro"/>
</dbReference>
<keyword evidence="4" id="KW-0235">DNA replication</keyword>
<feature type="compositionally biased region" description="Polar residues" evidence="14">
    <location>
        <begin position="858"/>
        <end position="869"/>
    </location>
</feature>
<name>A0AAF3EE75_9BILA</name>
<dbReference type="Gene3D" id="2.20.28.10">
    <property type="match status" value="1"/>
</dbReference>
<dbReference type="Pfam" id="PF24467">
    <property type="entry name" value="ARM_FBXO47"/>
    <property type="match status" value="1"/>
</dbReference>
<dbReference type="GO" id="GO:0005634">
    <property type="term" value="C:nucleus"/>
    <property type="evidence" value="ECO:0007669"/>
    <property type="project" value="UniProtKB-SubCell"/>
</dbReference>
<evidence type="ECO:0000256" key="6">
    <source>
        <dbReference type="ARBA" id="ARBA00022801"/>
    </source>
</evidence>
<proteinExistence type="inferred from homology"/>
<dbReference type="PANTHER" id="PTHR11630:SF42">
    <property type="entry name" value="DNA REPLICATION LICENSING FACTOR MCM5"/>
    <property type="match status" value="1"/>
</dbReference>
<evidence type="ECO:0000256" key="14">
    <source>
        <dbReference type="SAM" id="MobiDB-lite"/>
    </source>
</evidence>
<evidence type="ECO:0000256" key="11">
    <source>
        <dbReference type="ARBA" id="ARBA00023306"/>
    </source>
</evidence>
<dbReference type="PRINTS" id="PR01657">
    <property type="entry name" value="MCMFAMILY"/>
</dbReference>
<dbReference type="GO" id="GO:0017116">
    <property type="term" value="F:single-stranded DNA helicase activity"/>
    <property type="evidence" value="ECO:0007669"/>
    <property type="project" value="TreeGrafter"/>
</dbReference>
<feature type="domain" description="MCM C-terminal AAA(+) ATPase" evidence="16">
    <location>
        <begin position="1396"/>
        <end position="1511"/>
    </location>
</feature>
<feature type="compositionally biased region" description="Basic and acidic residues" evidence="14">
    <location>
        <begin position="746"/>
        <end position="760"/>
    </location>
</feature>
<keyword evidence="8 13" id="KW-0067">ATP-binding</keyword>
<evidence type="ECO:0000256" key="9">
    <source>
        <dbReference type="ARBA" id="ARBA00023125"/>
    </source>
</evidence>
<dbReference type="InterPro" id="IPR008048">
    <property type="entry name" value="MCM5"/>
</dbReference>
<dbReference type="InterPro" id="IPR056622">
    <property type="entry name" value="ARM_FBXO47"/>
</dbReference>
<evidence type="ECO:0000259" key="16">
    <source>
        <dbReference type="PROSITE" id="PS50051"/>
    </source>
</evidence>
<keyword evidence="5 13" id="KW-0547">Nucleotide-binding</keyword>
<feature type="transmembrane region" description="Helical" evidence="15">
    <location>
        <begin position="1629"/>
        <end position="1650"/>
    </location>
</feature>
<keyword evidence="15" id="KW-0812">Transmembrane</keyword>
<dbReference type="EC" id="3.6.4.12" evidence="3"/>
<evidence type="ECO:0000259" key="17">
    <source>
        <dbReference type="PROSITE" id="PS50181"/>
    </source>
</evidence>
<feature type="region of interest" description="Disordered" evidence="14">
    <location>
        <begin position="857"/>
        <end position="888"/>
    </location>
</feature>
<keyword evidence="15" id="KW-0472">Membrane</keyword>
<dbReference type="FunFam" id="3.30.1640.10:FF:000006">
    <property type="entry name" value="DNA helicase"/>
    <property type="match status" value="1"/>
</dbReference>
<evidence type="ECO:0000256" key="10">
    <source>
        <dbReference type="ARBA" id="ARBA00023242"/>
    </source>
</evidence>
<dbReference type="InterPro" id="IPR033762">
    <property type="entry name" value="MCM_OB"/>
</dbReference>
<dbReference type="Pfam" id="PF14551">
    <property type="entry name" value="MCM_N"/>
    <property type="match status" value="1"/>
</dbReference>
<dbReference type="FunFam" id="2.20.28.10:FF:000005">
    <property type="entry name" value="DNA helicase"/>
    <property type="match status" value="1"/>
</dbReference>
<dbReference type="InterPro" id="IPR027925">
    <property type="entry name" value="MCM_N"/>
</dbReference>
<evidence type="ECO:0000256" key="1">
    <source>
        <dbReference type="ARBA" id="ARBA00004123"/>
    </source>
</evidence>
<feature type="region of interest" description="Disordered" evidence="14">
    <location>
        <begin position="740"/>
        <end position="764"/>
    </location>
</feature>
<dbReference type="PANTHER" id="PTHR11630">
    <property type="entry name" value="DNA REPLICATION LICENSING FACTOR MCM FAMILY MEMBER"/>
    <property type="match status" value="1"/>
</dbReference>
<dbReference type="SUPFAM" id="SSF52540">
    <property type="entry name" value="P-loop containing nucleoside triphosphate hydrolases"/>
    <property type="match status" value="1"/>
</dbReference>
<dbReference type="Gene3D" id="3.40.50.300">
    <property type="entry name" value="P-loop containing nucleotide triphosphate hydrolases"/>
    <property type="match status" value="1"/>
</dbReference>
<dbReference type="GO" id="GO:0003697">
    <property type="term" value="F:single-stranded DNA binding"/>
    <property type="evidence" value="ECO:0007669"/>
    <property type="project" value="TreeGrafter"/>
</dbReference>
<keyword evidence="10" id="KW-0539">Nucleus</keyword>
<feature type="domain" description="F-box" evidence="17">
    <location>
        <begin position="64"/>
        <end position="114"/>
    </location>
</feature>
<dbReference type="Pfam" id="PF17207">
    <property type="entry name" value="MCM_OB"/>
    <property type="match status" value="1"/>
</dbReference>
<evidence type="ECO:0000256" key="3">
    <source>
        <dbReference type="ARBA" id="ARBA00012551"/>
    </source>
</evidence>
<evidence type="ECO:0000256" key="12">
    <source>
        <dbReference type="ARBA" id="ARBA00048432"/>
    </source>
</evidence>
<dbReference type="InterPro" id="IPR031327">
    <property type="entry name" value="MCM"/>
</dbReference>
<dbReference type="PRINTS" id="PR01661">
    <property type="entry name" value="MCMPROTEIN5"/>
</dbReference>
<evidence type="ECO:0000256" key="2">
    <source>
        <dbReference type="ARBA" id="ARBA00008010"/>
    </source>
</evidence>
<evidence type="ECO:0000256" key="13">
    <source>
        <dbReference type="RuleBase" id="RU004070"/>
    </source>
</evidence>
<dbReference type="InterPro" id="IPR001810">
    <property type="entry name" value="F-box_dom"/>
</dbReference>
<comment type="catalytic activity">
    <reaction evidence="12">
        <text>ATP + H2O = ADP + phosphate + H(+)</text>
        <dbReference type="Rhea" id="RHEA:13065"/>
        <dbReference type="ChEBI" id="CHEBI:15377"/>
        <dbReference type="ChEBI" id="CHEBI:15378"/>
        <dbReference type="ChEBI" id="CHEBI:30616"/>
        <dbReference type="ChEBI" id="CHEBI:43474"/>
        <dbReference type="ChEBI" id="CHEBI:456216"/>
        <dbReference type="EC" id="3.6.4.12"/>
    </reaction>
    <physiologicalReaction direction="left-to-right" evidence="12">
        <dbReference type="Rhea" id="RHEA:13066"/>
    </physiologicalReaction>
</comment>
<accession>A0AAF3EE75</accession>
<keyword evidence="7" id="KW-0347">Helicase</keyword>